<accession>A0A9W9P066</accession>
<sequence length="371" mass="40487">MLGLLPSPGTALCTQRPRTGVHLDKAAVLNYCSIRHQNGSWVGCECVFTVVYDVMIASTTVYSRGKGSQKRAVDAPVVRKLFDSSPNDPRYHMLTFISKKFSQRLVEPLHEPRAALFVNRFTRTATIMYATSGVSEILGLSPNQLVAKSFFYCIQEKCLRDAVRCLESAKSNDSIAYLRFWFRNPLQDDNPNISPYTASMVSNPIPPLELEAVVSCTSDGLVVILRRARAPIPTTSLPPQPVPVYSNGLFAAPWALEPVFSYGASSHTQETALSGSAYPENKDFPQKKPPSGVEDTPSTSTGFPPSVRSPPEANQRGSGGPDADQLMQSIRDVAVFAWGIVGINRSLEQFKRGTPSGAAQPEALETMVDDN</sequence>
<dbReference type="Proteomes" id="UP001150941">
    <property type="component" value="Unassembled WGS sequence"/>
</dbReference>
<dbReference type="AlphaFoldDB" id="A0A9W9P066"/>
<evidence type="ECO:0008006" key="4">
    <source>
        <dbReference type="Google" id="ProtNLM"/>
    </source>
</evidence>
<proteinExistence type="predicted"/>
<name>A0A9W9P066_9EURO</name>
<evidence type="ECO:0000256" key="1">
    <source>
        <dbReference type="SAM" id="MobiDB-lite"/>
    </source>
</evidence>
<feature type="region of interest" description="Disordered" evidence="1">
    <location>
        <begin position="271"/>
        <end position="324"/>
    </location>
</feature>
<evidence type="ECO:0000313" key="2">
    <source>
        <dbReference type="EMBL" id="KAJ5232953.1"/>
    </source>
</evidence>
<dbReference type="GeneID" id="83202508"/>
<dbReference type="EMBL" id="JAPQKS010000004">
    <property type="protein sequence ID" value="KAJ5232953.1"/>
    <property type="molecule type" value="Genomic_DNA"/>
</dbReference>
<dbReference type="RefSeq" id="XP_058330945.1">
    <property type="nucleotide sequence ID" value="XM_058475205.1"/>
</dbReference>
<organism evidence="2 3">
    <name type="scientific">Penicillium chermesinum</name>
    <dbReference type="NCBI Taxonomy" id="63820"/>
    <lineage>
        <taxon>Eukaryota</taxon>
        <taxon>Fungi</taxon>
        <taxon>Dikarya</taxon>
        <taxon>Ascomycota</taxon>
        <taxon>Pezizomycotina</taxon>
        <taxon>Eurotiomycetes</taxon>
        <taxon>Eurotiomycetidae</taxon>
        <taxon>Eurotiales</taxon>
        <taxon>Aspergillaceae</taxon>
        <taxon>Penicillium</taxon>
    </lineage>
</organism>
<reference evidence="2" key="1">
    <citation type="submission" date="2022-11" db="EMBL/GenBank/DDBJ databases">
        <authorList>
            <person name="Petersen C."/>
        </authorList>
    </citation>
    <scope>NUCLEOTIDE SEQUENCE</scope>
    <source>
        <strain evidence="2">IBT 19713</strain>
    </source>
</reference>
<dbReference type="OrthoDB" id="411251at2759"/>
<protein>
    <recommendedName>
        <fullName evidence="4">PAS domain-containing protein</fullName>
    </recommendedName>
</protein>
<comment type="caution">
    <text evidence="2">The sequence shown here is derived from an EMBL/GenBank/DDBJ whole genome shotgun (WGS) entry which is preliminary data.</text>
</comment>
<keyword evidence="3" id="KW-1185">Reference proteome</keyword>
<evidence type="ECO:0000313" key="3">
    <source>
        <dbReference type="Proteomes" id="UP001150941"/>
    </source>
</evidence>
<feature type="region of interest" description="Disordered" evidence="1">
    <location>
        <begin position="349"/>
        <end position="371"/>
    </location>
</feature>
<reference evidence="2" key="2">
    <citation type="journal article" date="2023" name="IMA Fungus">
        <title>Comparative genomic study of the Penicillium genus elucidates a diverse pangenome and 15 lateral gene transfer events.</title>
        <authorList>
            <person name="Petersen C."/>
            <person name="Sorensen T."/>
            <person name="Nielsen M.R."/>
            <person name="Sondergaard T.E."/>
            <person name="Sorensen J.L."/>
            <person name="Fitzpatrick D.A."/>
            <person name="Frisvad J.C."/>
            <person name="Nielsen K.L."/>
        </authorList>
    </citation>
    <scope>NUCLEOTIDE SEQUENCE</scope>
    <source>
        <strain evidence="2">IBT 19713</strain>
    </source>
</reference>
<gene>
    <name evidence="2" type="ORF">N7468_005909</name>
</gene>